<dbReference type="STRING" id="1071378.G0W3Y3"/>
<organism evidence="2 3">
    <name type="scientific">Naumovozyma dairenensis (strain ATCC 10597 / BCRC 20456 / CBS 421 / NBRC 0211 / NRRL Y-12639)</name>
    <name type="common">Saccharomyces dairenensis</name>
    <dbReference type="NCBI Taxonomy" id="1071378"/>
    <lineage>
        <taxon>Eukaryota</taxon>
        <taxon>Fungi</taxon>
        <taxon>Dikarya</taxon>
        <taxon>Ascomycota</taxon>
        <taxon>Saccharomycotina</taxon>
        <taxon>Saccharomycetes</taxon>
        <taxon>Saccharomycetales</taxon>
        <taxon>Saccharomycetaceae</taxon>
        <taxon>Naumovozyma</taxon>
    </lineage>
</organism>
<dbReference type="OMA" id="NDANQDT"/>
<dbReference type="GeneID" id="11493938"/>
<feature type="region of interest" description="Disordered" evidence="1">
    <location>
        <begin position="1"/>
        <end position="51"/>
    </location>
</feature>
<keyword evidence="3" id="KW-1185">Reference proteome</keyword>
<dbReference type="GO" id="GO:0016514">
    <property type="term" value="C:SWI/SNF complex"/>
    <property type="evidence" value="ECO:0007669"/>
    <property type="project" value="EnsemblFungi"/>
</dbReference>
<dbReference type="HOGENOM" id="CLU_116829_0_0_1"/>
<proteinExistence type="predicted"/>
<dbReference type="GO" id="GO:0045944">
    <property type="term" value="P:positive regulation of transcription by RNA polymerase II"/>
    <property type="evidence" value="ECO:0007669"/>
    <property type="project" value="EnsemblFungi"/>
</dbReference>
<evidence type="ECO:0000313" key="2">
    <source>
        <dbReference type="EMBL" id="CCD22521.1"/>
    </source>
</evidence>
<dbReference type="EMBL" id="HE580267">
    <property type="protein sequence ID" value="CCD22521.1"/>
    <property type="molecule type" value="Genomic_DNA"/>
</dbReference>
<evidence type="ECO:0000313" key="3">
    <source>
        <dbReference type="Proteomes" id="UP000000689"/>
    </source>
</evidence>
<sequence length="203" mass="22457">MDQLSEAVQTTTTNNAPTGENTLGANFNDANQDTNITGNNGNYNPNSNTNSNLDANLSTNVNSNVTSNPDVNLNAENSAQKFLNHSNSTIEGTVTLEEQRQYKVQLLLHINSVLILRVMHMRNSLTGNTSVNQAQLQEVYQAFLSQYLKRVHANLQCISQINQGIQKNKPAISDSPPVTSTQQGAHDVLVKLYLLMNRVFEIW</sequence>
<dbReference type="KEGG" id="ndi:NDAI_0A03640"/>
<dbReference type="OrthoDB" id="4067384at2759"/>
<reference evidence="2 3" key="1">
    <citation type="journal article" date="2011" name="Proc. Natl. Acad. Sci. U.S.A.">
        <title>Evolutionary erosion of yeast sex chromosomes by mating-type switching accidents.</title>
        <authorList>
            <person name="Gordon J.L."/>
            <person name="Armisen D."/>
            <person name="Proux-Wera E."/>
            <person name="Oheigeartaigh S.S."/>
            <person name="Byrne K.P."/>
            <person name="Wolfe K.H."/>
        </authorList>
    </citation>
    <scope>NUCLEOTIDE SEQUENCE [LARGE SCALE GENOMIC DNA]</scope>
    <source>
        <strain evidence="3">ATCC 10597 / BCRC 20456 / CBS 421 / NBRC 0211 / NRRL Y-12639</strain>
    </source>
</reference>
<gene>
    <name evidence="2" type="primary">NDAI0A03640</name>
    <name evidence="2" type="ordered locus">NDAI_0A03640</name>
</gene>
<dbReference type="AlphaFoldDB" id="G0W3Y3"/>
<name>G0W3Y3_NAUDC</name>
<feature type="compositionally biased region" description="Polar residues" evidence="1">
    <location>
        <begin position="1"/>
        <end position="33"/>
    </location>
</feature>
<dbReference type="Proteomes" id="UP000000689">
    <property type="component" value="Chromosome 1"/>
</dbReference>
<dbReference type="RefSeq" id="XP_003667764.1">
    <property type="nucleotide sequence ID" value="XM_003667716.1"/>
</dbReference>
<evidence type="ECO:0000256" key="1">
    <source>
        <dbReference type="SAM" id="MobiDB-lite"/>
    </source>
</evidence>
<dbReference type="eggNOG" id="ENOG502S5CB">
    <property type="taxonomic scope" value="Eukaryota"/>
</dbReference>
<dbReference type="GO" id="GO:0006338">
    <property type="term" value="P:chromatin remodeling"/>
    <property type="evidence" value="ECO:0007669"/>
    <property type="project" value="EnsemblFungi"/>
</dbReference>
<protein>
    <submittedName>
        <fullName evidence="2">Uncharacterized protein</fullName>
    </submittedName>
</protein>
<dbReference type="GO" id="GO:0005829">
    <property type="term" value="C:cytosol"/>
    <property type="evidence" value="ECO:0007669"/>
    <property type="project" value="EnsemblFungi"/>
</dbReference>
<accession>G0W3Y3</accession>
<feature type="compositionally biased region" description="Low complexity" evidence="1">
    <location>
        <begin position="34"/>
        <end position="51"/>
    </location>
</feature>